<sequence>MEVTIVAIKPRSKVLSDGEFKLNNYEILLEDNKLPCTNILLDGEPTHLLLQHLSAITGGENDRLKGKRVLYVPASNDETEALYCIPLDYNDICKPAVQNGHQLKAVPSRAAKFITLDKWMLNVINKNDRVNPIAIRLQSWLLDLHSRPGALKFLFSSPAEDRFKWSISNPAFVQNHPNYPFVRKTSTNEDEQLCKELLSLMMNKDRCNIVVANSLFGSSRSFKYKVDRLVRNPHWGKSPSRNILTSSSSSYNINNNIINNNNNSSYNNHLQQYQQQFRNSESNAISFISSSAGRQCMKNNFPLHKSVRLENVEGVRHCLALNYSVLQMNKYFETPLHLAAELGFRDILELMLEVSRVDINEVNHFGQSLLHVAALNGKPQIVDLLLQKGVDTELIDKYNKKAIQYCAVVDNPTANLQDCYRLIKRRFEQPTGYIDVNLMDGSCKRLSSSHSFIYLHSDLAELQLKSHHKPIEHLNSWKTSIIGQFTDQSNDKEEPELYWRRDVLLSLKDENLVNNAIAINYLFIESYYNYTKSLYLCNEKDVIFMSGVIMHLFYGQFNLLDIMIPQHMINKQNPSYWIRNVLEQYKVYSRKLDSNNRALHQLYFLKMCRSLTTYGCAFFTGYIKSKMKASSWISVFLGVNDVGLHALIKSFVYRDMMWCLVALDRICELHIRKNSSSKKPDFVISTKQAKLIDILMKKLREINE</sequence>
<dbReference type="PROSITE" id="PS50088">
    <property type="entry name" value="ANK_REPEAT"/>
    <property type="match status" value="1"/>
</dbReference>
<dbReference type="InterPro" id="IPR051594">
    <property type="entry name" value="KRIT1/FRMD8"/>
</dbReference>
<dbReference type="SMART" id="SM00248">
    <property type="entry name" value="ANK"/>
    <property type="match status" value="2"/>
</dbReference>
<evidence type="ECO:0000259" key="4">
    <source>
        <dbReference type="Pfam" id="PF24522"/>
    </source>
</evidence>
<keyword evidence="7" id="KW-1185">Reference proteome</keyword>
<dbReference type="GO" id="GO:2000114">
    <property type="term" value="P:regulation of establishment of cell polarity"/>
    <property type="evidence" value="ECO:0000318"/>
    <property type="project" value="GO_Central"/>
</dbReference>
<dbReference type="PANTHER" id="PTHR13283">
    <property type="entry name" value="KREV INTERACTION TRAPPED 1-RELATED"/>
    <property type="match status" value="1"/>
</dbReference>
<feature type="domain" description="KRIT1/FRMD8 FERM" evidence="4">
    <location>
        <begin position="634"/>
        <end position="695"/>
    </location>
</feature>
<dbReference type="Pfam" id="PF16705">
    <property type="entry name" value="NUDIX_5"/>
    <property type="match status" value="1"/>
</dbReference>
<dbReference type="PROSITE" id="PS50297">
    <property type="entry name" value="ANK_REP_REGION"/>
    <property type="match status" value="1"/>
</dbReference>
<feature type="repeat" description="ANK" evidence="1">
    <location>
        <begin position="365"/>
        <end position="397"/>
    </location>
</feature>
<dbReference type="InterPro" id="IPR011993">
    <property type="entry name" value="PH-like_dom_sf"/>
</dbReference>
<dbReference type="AlphaFoldDB" id="T1FG77"/>
<feature type="domain" description="FERM central" evidence="2">
    <location>
        <begin position="509"/>
        <end position="619"/>
    </location>
</feature>
<dbReference type="Gene3D" id="1.20.80.10">
    <property type="match status" value="1"/>
</dbReference>
<organism evidence="6 7">
    <name type="scientific">Helobdella robusta</name>
    <name type="common">Californian leech</name>
    <dbReference type="NCBI Taxonomy" id="6412"/>
    <lineage>
        <taxon>Eukaryota</taxon>
        <taxon>Metazoa</taxon>
        <taxon>Spiralia</taxon>
        <taxon>Lophotrochozoa</taxon>
        <taxon>Annelida</taxon>
        <taxon>Clitellata</taxon>
        <taxon>Hirudinea</taxon>
        <taxon>Rhynchobdellida</taxon>
        <taxon>Glossiphoniidae</taxon>
        <taxon>Helobdella</taxon>
    </lineage>
</organism>
<dbReference type="GO" id="GO:0045454">
    <property type="term" value="P:cell redox homeostasis"/>
    <property type="evidence" value="ECO:0000318"/>
    <property type="project" value="GO_Central"/>
</dbReference>
<dbReference type="InterPro" id="IPR002110">
    <property type="entry name" value="Ankyrin_rpt"/>
</dbReference>
<dbReference type="InterPro" id="IPR057096">
    <property type="entry name" value="KRIT1_FRMD8_FERM_C"/>
</dbReference>
<dbReference type="Pfam" id="PF12796">
    <property type="entry name" value="Ank_2"/>
    <property type="match status" value="1"/>
</dbReference>
<dbReference type="KEGG" id="hro:HELRODRAFT_180729"/>
<dbReference type="InterPro" id="IPR035963">
    <property type="entry name" value="FERM_2"/>
</dbReference>
<evidence type="ECO:0000256" key="1">
    <source>
        <dbReference type="PROSITE-ProRule" id="PRU00023"/>
    </source>
</evidence>
<dbReference type="Gene3D" id="3.10.20.90">
    <property type="entry name" value="Phosphatidylinositol 3-kinase Catalytic Subunit, Chain A, domain 1"/>
    <property type="match status" value="1"/>
</dbReference>
<reference evidence="6" key="3">
    <citation type="submission" date="2015-06" db="UniProtKB">
        <authorList>
            <consortium name="EnsemblMetazoa"/>
        </authorList>
    </citation>
    <scope>IDENTIFICATION</scope>
</reference>
<dbReference type="EMBL" id="KB097599">
    <property type="protein sequence ID" value="ESN93637.1"/>
    <property type="molecule type" value="Genomic_DNA"/>
</dbReference>
<dbReference type="InterPro" id="IPR014352">
    <property type="entry name" value="FERM/acyl-CoA-bd_prot_sf"/>
</dbReference>
<dbReference type="SUPFAM" id="SSF47031">
    <property type="entry name" value="Second domain of FERM"/>
    <property type="match status" value="1"/>
</dbReference>
<dbReference type="OMA" id="ICELHIR"/>
<evidence type="ECO:0000259" key="2">
    <source>
        <dbReference type="Pfam" id="PF00373"/>
    </source>
</evidence>
<dbReference type="HOGENOM" id="CLU_474304_0_0_1"/>
<evidence type="ECO:0000313" key="5">
    <source>
        <dbReference type="EMBL" id="ESN93637.1"/>
    </source>
</evidence>
<dbReference type="Pfam" id="PF24522">
    <property type="entry name" value="KRIT1_FRMD8_FERM_C"/>
    <property type="match status" value="1"/>
</dbReference>
<dbReference type="InterPro" id="IPR019748">
    <property type="entry name" value="FERM_central"/>
</dbReference>
<dbReference type="RefSeq" id="XP_009028274.1">
    <property type="nucleotide sequence ID" value="XM_009030026.1"/>
</dbReference>
<dbReference type="InterPro" id="IPR032022">
    <property type="entry name" value="NUDIX"/>
</dbReference>
<proteinExistence type="predicted"/>
<feature type="domain" description="KRIT N-terminal NPxY motif-rich region" evidence="3">
    <location>
        <begin position="34"/>
        <end position="174"/>
    </location>
</feature>
<dbReference type="InterPro" id="IPR036770">
    <property type="entry name" value="Ankyrin_rpt-contain_sf"/>
</dbReference>
<keyword evidence="1" id="KW-0040">ANK repeat</keyword>
<dbReference type="GO" id="GO:0016525">
    <property type="term" value="P:negative regulation of angiogenesis"/>
    <property type="evidence" value="ECO:0000318"/>
    <property type="project" value="GO_Central"/>
</dbReference>
<dbReference type="SUPFAM" id="SSF48403">
    <property type="entry name" value="Ankyrin repeat"/>
    <property type="match status" value="1"/>
</dbReference>
<dbReference type="PANTHER" id="PTHR13283:SF11">
    <property type="entry name" value="KREV INTERACTION TRAPPED PROTEIN 1"/>
    <property type="match status" value="1"/>
</dbReference>
<dbReference type="EMBL" id="AMQM01007346">
    <property type="status" value="NOT_ANNOTATED_CDS"/>
    <property type="molecule type" value="Genomic_DNA"/>
</dbReference>
<dbReference type="GeneID" id="20207826"/>
<dbReference type="InterPro" id="IPR043058">
    <property type="entry name" value="NUDIX_sf"/>
</dbReference>
<dbReference type="Proteomes" id="UP000015101">
    <property type="component" value="Unassembled WGS sequence"/>
</dbReference>
<dbReference type="Gene3D" id="3.30.70.2240">
    <property type="entry name" value="KRIT, N-terminal Nudix domain, NPxY motif-rich region"/>
    <property type="match status" value="1"/>
</dbReference>
<evidence type="ECO:0000313" key="6">
    <source>
        <dbReference type="EnsemblMetazoa" id="HelroP180729"/>
    </source>
</evidence>
<dbReference type="eggNOG" id="KOG4335">
    <property type="taxonomic scope" value="Eukaryota"/>
</dbReference>
<dbReference type="EnsemblMetazoa" id="HelroT180729">
    <property type="protein sequence ID" value="HelroP180729"/>
    <property type="gene ID" value="HelroG180729"/>
</dbReference>
<dbReference type="OrthoDB" id="194358at2759"/>
<dbReference type="Pfam" id="PF00373">
    <property type="entry name" value="FERM_M"/>
    <property type="match status" value="1"/>
</dbReference>
<dbReference type="InParanoid" id="T1FG77"/>
<accession>T1FG77</accession>
<dbReference type="Gene3D" id="1.25.40.20">
    <property type="entry name" value="Ankyrin repeat-containing domain"/>
    <property type="match status" value="1"/>
</dbReference>
<name>T1FG77_HELRO</name>
<protein>
    <submittedName>
        <fullName evidence="5 6">Uncharacterized protein</fullName>
    </submittedName>
</protein>
<dbReference type="CTD" id="20207826"/>
<reference evidence="5 7" key="2">
    <citation type="journal article" date="2013" name="Nature">
        <title>Insights into bilaterian evolution from three spiralian genomes.</title>
        <authorList>
            <person name="Simakov O."/>
            <person name="Marletaz F."/>
            <person name="Cho S.J."/>
            <person name="Edsinger-Gonzales E."/>
            <person name="Havlak P."/>
            <person name="Hellsten U."/>
            <person name="Kuo D.H."/>
            <person name="Larsson T."/>
            <person name="Lv J."/>
            <person name="Arendt D."/>
            <person name="Savage R."/>
            <person name="Osoegawa K."/>
            <person name="de Jong P."/>
            <person name="Grimwood J."/>
            <person name="Chapman J.A."/>
            <person name="Shapiro H."/>
            <person name="Aerts A."/>
            <person name="Otillar R.P."/>
            <person name="Terry A.Y."/>
            <person name="Boore J.L."/>
            <person name="Grigoriev I.V."/>
            <person name="Lindberg D.R."/>
            <person name="Seaver E.C."/>
            <person name="Weisblat D.A."/>
            <person name="Putnam N.H."/>
            <person name="Rokhsar D.S."/>
        </authorList>
    </citation>
    <scope>NUCLEOTIDE SEQUENCE</scope>
</reference>
<evidence type="ECO:0000313" key="7">
    <source>
        <dbReference type="Proteomes" id="UP000015101"/>
    </source>
</evidence>
<reference evidence="7" key="1">
    <citation type="submission" date="2012-12" db="EMBL/GenBank/DDBJ databases">
        <authorList>
            <person name="Hellsten U."/>
            <person name="Grimwood J."/>
            <person name="Chapman J.A."/>
            <person name="Shapiro H."/>
            <person name="Aerts A."/>
            <person name="Otillar R.P."/>
            <person name="Terry A.Y."/>
            <person name="Boore J.L."/>
            <person name="Simakov O."/>
            <person name="Marletaz F."/>
            <person name="Cho S.-J."/>
            <person name="Edsinger-Gonzales E."/>
            <person name="Havlak P."/>
            <person name="Kuo D.-H."/>
            <person name="Larsson T."/>
            <person name="Lv J."/>
            <person name="Arendt D."/>
            <person name="Savage R."/>
            <person name="Osoegawa K."/>
            <person name="de Jong P."/>
            <person name="Lindberg D.R."/>
            <person name="Seaver E.C."/>
            <person name="Weisblat D.A."/>
            <person name="Putnam N.H."/>
            <person name="Grigoriev I.V."/>
            <person name="Rokhsar D.S."/>
        </authorList>
    </citation>
    <scope>NUCLEOTIDE SEQUENCE</scope>
</reference>
<dbReference type="GO" id="GO:0005886">
    <property type="term" value="C:plasma membrane"/>
    <property type="evidence" value="ECO:0000318"/>
    <property type="project" value="GO_Central"/>
</dbReference>
<dbReference type="Gene3D" id="2.30.29.30">
    <property type="entry name" value="Pleckstrin-homology domain (PH domain)/Phosphotyrosine-binding domain (PTB)"/>
    <property type="match status" value="1"/>
</dbReference>
<dbReference type="STRING" id="6412.T1FG77"/>
<evidence type="ECO:0000259" key="3">
    <source>
        <dbReference type="Pfam" id="PF16705"/>
    </source>
</evidence>
<dbReference type="CDD" id="cd14473">
    <property type="entry name" value="FERM_B-lobe"/>
    <property type="match status" value="1"/>
</dbReference>
<gene>
    <name evidence="6" type="primary">20207826</name>
    <name evidence="5" type="ORF">HELRODRAFT_180729</name>
</gene>